<dbReference type="AlphaFoldDB" id="A0A0B3Z4M0"/>
<reference evidence="6 7" key="1">
    <citation type="submission" date="2014-12" db="EMBL/GenBank/DDBJ databases">
        <title>Genome sequencing of Alteromonas marina AD001.</title>
        <authorList>
            <person name="Adrian T.G.S."/>
            <person name="Chan K.G."/>
        </authorList>
    </citation>
    <scope>NUCLEOTIDE SEQUENCE [LARGE SCALE GENOMIC DNA]</scope>
    <source>
        <strain evidence="6 7">AD001</strain>
    </source>
</reference>
<dbReference type="PIRSF" id="PIRSF006232">
    <property type="entry name" value="Pirin"/>
    <property type="match status" value="1"/>
</dbReference>
<protein>
    <submittedName>
        <fullName evidence="6">Pirin</fullName>
    </submittedName>
</protein>
<comment type="cofactor">
    <cofactor evidence="2">
        <name>Fe cation</name>
        <dbReference type="ChEBI" id="CHEBI:24875"/>
    </cofactor>
    <text evidence="2">Binds 1 Fe cation per subunit.</text>
</comment>
<dbReference type="InterPro" id="IPR014710">
    <property type="entry name" value="RmlC-like_jellyroll"/>
</dbReference>
<dbReference type="RefSeq" id="WP_039220041.1">
    <property type="nucleotide sequence ID" value="NZ_JWLW01000016.1"/>
</dbReference>
<dbReference type="Pfam" id="PF02678">
    <property type="entry name" value="Pirin"/>
    <property type="match status" value="1"/>
</dbReference>
<dbReference type="Gene3D" id="2.60.120.10">
    <property type="entry name" value="Jelly Rolls"/>
    <property type="match status" value="2"/>
</dbReference>
<keyword evidence="2" id="KW-0479">Metal-binding</keyword>
<dbReference type="Pfam" id="PF17954">
    <property type="entry name" value="Pirin_C_2"/>
    <property type="match status" value="1"/>
</dbReference>
<dbReference type="SUPFAM" id="SSF51182">
    <property type="entry name" value="RmlC-like cupins"/>
    <property type="match status" value="1"/>
</dbReference>
<dbReference type="PANTHER" id="PTHR43212:SF3">
    <property type="entry name" value="QUERCETIN 2,3-DIOXYGENASE"/>
    <property type="match status" value="1"/>
</dbReference>
<dbReference type="Proteomes" id="UP000031197">
    <property type="component" value="Unassembled WGS sequence"/>
</dbReference>
<keyword evidence="7" id="KW-1185">Reference proteome</keyword>
<dbReference type="OrthoDB" id="9780903at2"/>
<feature type="domain" description="Quercetin 2,3-dioxygenase C-terminal cupin" evidence="5">
    <location>
        <begin position="150"/>
        <end position="240"/>
    </location>
</feature>
<dbReference type="GO" id="GO:0046872">
    <property type="term" value="F:metal ion binding"/>
    <property type="evidence" value="ECO:0007669"/>
    <property type="project" value="UniProtKB-KW"/>
</dbReference>
<feature type="binding site" evidence="2">
    <location>
        <position position="59"/>
    </location>
    <ligand>
        <name>Fe cation</name>
        <dbReference type="ChEBI" id="CHEBI:24875"/>
    </ligand>
</feature>
<dbReference type="InterPro" id="IPR011051">
    <property type="entry name" value="RmlC_Cupin_sf"/>
</dbReference>
<dbReference type="InterPro" id="IPR012093">
    <property type="entry name" value="Pirin"/>
</dbReference>
<sequence>MMYLRKANERGKVNFGWLKSQHSFSFGNYYDAKHMGFSALRVINDDVVQAGRGFETHGHRDMEIISYVVSGALKHKDNTGNEYVVPAGDVQVMSAGKGIMHSEFNPSTEEPVNFLQIWILPNEKGGTPSYAQKTFGTQAGGNNHDSKLELLVSDNGGEGSLRIKQNAAISRLTLKAGETWEHGTEDQKGYLHMISGNVQAVVDSETNAVEIGAGDALGIYEQDIIRLKASEESVALWFELPK</sequence>
<evidence type="ECO:0000256" key="2">
    <source>
        <dbReference type="PIRSR" id="PIRSR006232-1"/>
    </source>
</evidence>
<dbReference type="PANTHER" id="PTHR43212">
    <property type="entry name" value="QUERCETIN 2,3-DIOXYGENASE"/>
    <property type="match status" value="1"/>
</dbReference>
<evidence type="ECO:0000259" key="4">
    <source>
        <dbReference type="Pfam" id="PF02678"/>
    </source>
</evidence>
<dbReference type="EMBL" id="JWLW01000016">
    <property type="protein sequence ID" value="KHT52807.1"/>
    <property type="molecule type" value="Genomic_DNA"/>
</dbReference>
<feature type="binding site" evidence="2">
    <location>
        <position position="101"/>
    </location>
    <ligand>
        <name>Fe cation</name>
        <dbReference type="ChEBI" id="CHEBI:24875"/>
    </ligand>
</feature>
<feature type="domain" description="Pirin N-terminal" evidence="4">
    <location>
        <begin position="9"/>
        <end position="119"/>
    </location>
</feature>
<evidence type="ECO:0000256" key="1">
    <source>
        <dbReference type="ARBA" id="ARBA00008416"/>
    </source>
</evidence>
<comment type="caution">
    <text evidence="6">The sequence shown here is derived from an EMBL/GenBank/DDBJ whole genome shotgun (WGS) entry which is preliminary data.</text>
</comment>
<comment type="similarity">
    <text evidence="1 3">Belongs to the pirin family.</text>
</comment>
<dbReference type="InterPro" id="IPR003829">
    <property type="entry name" value="Pirin_N_dom"/>
</dbReference>
<feature type="binding site" evidence="2">
    <location>
        <position position="103"/>
    </location>
    <ligand>
        <name>Fe cation</name>
        <dbReference type="ChEBI" id="CHEBI:24875"/>
    </ligand>
</feature>
<dbReference type="InterPro" id="IPR041602">
    <property type="entry name" value="Quercetinase_C"/>
</dbReference>
<gene>
    <name evidence="6" type="ORF">RJ41_09985</name>
</gene>
<evidence type="ECO:0000259" key="5">
    <source>
        <dbReference type="Pfam" id="PF17954"/>
    </source>
</evidence>
<feature type="binding site" evidence="2">
    <location>
        <position position="57"/>
    </location>
    <ligand>
        <name>Fe cation</name>
        <dbReference type="ChEBI" id="CHEBI:24875"/>
    </ligand>
</feature>
<proteinExistence type="inferred from homology"/>
<evidence type="ECO:0000256" key="3">
    <source>
        <dbReference type="RuleBase" id="RU003457"/>
    </source>
</evidence>
<dbReference type="CDD" id="cd02910">
    <property type="entry name" value="cupin_Yhhw_N"/>
    <property type="match status" value="1"/>
</dbReference>
<name>A0A0B3Z4M0_9ALTE</name>
<keyword evidence="2" id="KW-0408">Iron</keyword>
<accession>A0A0B3Z4M0</accession>
<evidence type="ECO:0000313" key="6">
    <source>
        <dbReference type="EMBL" id="KHT52807.1"/>
    </source>
</evidence>
<evidence type="ECO:0000313" key="7">
    <source>
        <dbReference type="Proteomes" id="UP000031197"/>
    </source>
</evidence>
<organism evidence="6 7">
    <name type="scientific">Alteromonas marina</name>
    <dbReference type="NCBI Taxonomy" id="203795"/>
    <lineage>
        <taxon>Bacteria</taxon>
        <taxon>Pseudomonadati</taxon>
        <taxon>Pseudomonadota</taxon>
        <taxon>Gammaproteobacteria</taxon>
        <taxon>Alteromonadales</taxon>
        <taxon>Alteromonadaceae</taxon>
        <taxon>Alteromonas/Salinimonas group</taxon>
        <taxon>Alteromonas</taxon>
    </lineage>
</organism>